<dbReference type="EMBL" id="LN829119">
    <property type="protein sequence ID" value="CPR18753.1"/>
    <property type="molecule type" value="Genomic_DNA"/>
</dbReference>
<gene>
    <name evidence="1" type="ORF">YBN1229_v1_1851</name>
</gene>
<dbReference type="KEGG" id="fiy:BN1229_v1_1851"/>
<dbReference type="AlphaFoldDB" id="A0A0D6JEM5"/>
<sequence>MKAYLVKNENGGVASGWLLREGVSINSAMCRPRGTQTEPVKVEEASVETVLRGAASPQNAISHQEHS</sequence>
<dbReference type="Proteomes" id="UP000033187">
    <property type="component" value="Chromosome 1"/>
</dbReference>
<name>A0A0D6JEM5_9HYPH</name>
<organism evidence="1 2">
    <name type="scientific">Candidatus Filomicrobium marinum</name>
    <dbReference type="NCBI Taxonomy" id="1608628"/>
    <lineage>
        <taxon>Bacteria</taxon>
        <taxon>Pseudomonadati</taxon>
        <taxon>Pseudomonadota</taxon>
        <taxon>Alphaproteobacteria</taxon>
        <taxon>Hyphomicrobiales</taxon>
        <taxon>Hyphomicrobiaceae</taxon>
        <taxon>Filomicrobium</taxon>
    </lineage>
</organism>
<dbReference type="KEGG" id="fil:BN1229_v1_1849"/>
<dbReference type="RefSeq" id="WP_046477982.1">
    <property type="nucleotide sequence ID" value="NZ_LN829118.1"/>
</dbReference>
<evidence type="ECO:0000313" key="1">
    <source>
        <dbReference type="EMBL" id="CPR18753.1"/>
    </source>
</evidence>
<reference evidence="2" key="1">
    <citation type="submission" date="2015-02" db="EMBL/GenBank/DDBJ databases">
        <authorList>
            <person name="Chooi Y.-H."/>
        </authorList>
    </citation>
    <scope>NUCLEOTIDE SEQUENCE [LARGE SCALE GENOMIC DNA]</scope>
    <source>
        <strain evidence="2">strain Y</strain>
    </source>
</reference>
<proteinExistence type="predicted"/>
<evidence type="ECO:0000313" key="2">
    <source>
        <dbReference type="Proteomes" id="UP000033187"/>
    </source>
</evidence>
<protein>
    <submittedName>
        <fullName evidence="1">Uncharacterized protein</fullName>
    </submittedName>
</protein>
<accession>A0A0D6JEM5</accession>
<keyword evidence="2" id="KW-1185">Reference proteome</keyword>